<dbReference type="PANTHER" id="PTHR13230:SF5">
    <property type="entry name" value="GENERAL TRANSCRIPTION FACTOR 3C POLYPEPTIDE 5"/>
    <property type="match status" value="1"/>
</dbReference>
<dbReference type="InterPro" id="IPR019136">
    <property type="entry name" value="TF_IIIC_su-5_HTH"/>
</dbReference>
<evidence type="ECO:0000256" key="1">
    <source>
        <dbReference type="ARBA" id="ARBA00004123"/>
    </source>
</evidence>
<protein>
    <recommendedName>
        <fullName evidence="10">Transcription factor IIIC subunit 5 HTH domain-containing protein</fullName>
    </recommendedName>
</protein>
<dbReference type="GO" id="GO:0005634">
    <property type="term" value="C:nucleus"/>
    <property type="evidence" value="ECO:0007669"/>
    <property type="project" value="UniProtKB-SubCell"/>
</dbReference>
<evidence type="ECO:0000313" key="9">
    <source>
        <dbReference type="Proteomes" id="UP000242715"/>
    </source>
</evidence>
<keyword evidence="4" id="KW-0539">Nucleus</keyword>
<evidence type="ECO:0000259" key="6">
    <source>
        <dbReference type="Pfam" id="PF09734"/>
    </source>
</evidence>
<name>A0A2Z6P1E9_TRISU</name>
<dbReference type="OrthoDB" id="5598268at2759"/>
<evidence type="ECO:0000256" key="4">
    <source>
        <dbReference type="ARBA" id="ARBA00023242"/>
    </source>
</evidence>
<dbReference type="Gene3D" id="3.30.200.160">
    <property type="entry name" value="TFIIIC, subcomplex tauA, subunit Sfc1, barrel domain"/>
    <property type="match status" value="1"/>
</dbReference>
<gene>
    <name evidence="8" type="ORF">TSUD_50750</name>
</gene>
<evidence type="ECO:0000256" key="2">
    <source>
        <dbReference type="ARBA" id="ARBA00023125"/>
    </source>
</evidence>
<dbReference type="GO" id="GO:0000127">
    <property type="term" value="C:transcription factor TFIIIC complex"/>
    <property type="evidence" value="ECO:0007669"/>
    <property type="project" value="InterPro"/>
</dbReference>
<dbReference type="GO" id="GO:0001002">
    <property type="term" value="F:RNA polymerase III type 1 promoter sequence-specific DNA binding"/>
    <property type="evidence" value="ECO:0007669"/>
    <property type="project" value="TreeGrafter"/>
</dbReference>
<dbReference type="Pfam" id="PF09734">
    <property type="entry name" value="Tau95"/>
    <property type="match status" value="1"/>
</dbReference>
<evidence type="ECO:0000256" key="5">
    <source>
        <dbReference type="SAM" id="MobiDB-lite"/>
    </source>
</evidence>
<sequence>MGLIKDGTISGVLPEPQGFLVHYPGYPSSSARAVHTLGGIQAILKARSSESNKLELRFRPEDPYSHPAFGVCRLTNALLLKISKTKLPDHDDGMKHGMQQANYVESEHRAADKVDEEANICADIVACVPEAYSFEGMADYQYVVPVQADVAKRKKRNLSEAEETHLAKGGRIDVVDDDFMLIVPPIFAPKDMPENLVLSKPTVQSSKKKEEEIVQTHFEIDMEPVLALDFYIKDILCSITVLQIPKKVNWEEYIPQGSDQWESQMVVSRMFDEKPIWSKNSLTERLLDKGLSFSDGMFKRLLCRIAYYFSSGPFQRFWIKKGYDPRKDPDSRIYQRIDYRVPDPLRSFRDTHSANKQRLMVRYLSIFPKPGAESLLRAATSKFEKLKRQCNRTVVKLGLEESEERDNVEDEDVEAAEANNSDEEESEEELDLIGDLEMPMPSPSHPNISMTHLQELFGSFPPDEIGGDKAQENGSEEEYHIYDEDSDNYSKE</sequence>
<dbReference type="GO" id="GO:0001003">
    <property type="term" value="F:RNA polymerase III type 2 promoter sequence-specific DNA binding"/>
    <property type="evidence" value="ECO:0007669"/>
    <property type="project" value="TreeGrafter"/>
</dbReference>
<feature type="domain" description="Transcription factor IIIC subunit 5 HTH" evidence="6">
    <location>
        <begin position="181"/>
        <end position="340"/>
    </location>
</feature>
<dbReference type="PANTHER" id="PTHR13230">
    <property type="entry name" value="GENERAL TRANSCRIPTION FACTOR IIIC, POLYPEPTIDE 5"/>
    <property type="match status" value="1"/>
</dbReference>
<evidence type="ECO:0000313" key="8">
    <source>
        <dbReference type="EMBL" id="GAU49546.1"/>
    </source>
</evidence>
<keyword evidence="2" id="KW-0238">DNA-binding</keyword>
<dbReference type="Proteomes" id="UP000242715">
    <property type="component" value="Unassembled WGS sequence"/>
</dbReference>
<evidence type="ECO:0008006" key="10">
    <source>
        <dbReference type="Google" id="ProtNLM"/>
    </source>
</evidence>
<dbReference type="AlphaFoldDB" id="A0A2Z6P1E9"/>
<feature type="compositionally biased region" description="Acidic residues" evidence="5">
    <location>
        <begin position="401"/>
        <end position="434"/>
    </location>
</feature>
<keyword evidence="9" id="KW-1185">Reference proteome</keyword>
<feature type="region of interest" description="Disordered" evidence="5">
    <location>
        <begin position="401"/>
        <end position="492"/>
    </location>
</feature>
<dbReference type="InterPro" id="IPR042536">
    <property type="entry name" value="TFIIIC_tauA_Sfc1"/>
</dbReference>
<accession>A0A2Z6P1E9</accession>
<dbReference type="Pfam" id="PF17682">
    <property type="entry name" value="Tau95_N"/>
    <property type="match status" value="1"/>
</dbReference>
<dbReference type="InterPro" id="IPR041499">
    <property type="entry name" value="Tfc1/Sfc1_N"/>
</dbReference>
<dbReference type="FunFam" id="3.30.200.160:FF:000002">
    <property type="entry name" value="Transcription factor IIIC, subunit 5"/>
    <property type="match status" value="1"/>
</dbReference>
<comment type="subcellular location">
    <subcellularLocation>
        <location evidence="1">Nucleus</location>
    </subcellularLocation>
</comment>
<organism evidence="8 9">
    <name type="scientific">Trifolium subterraneum</name>
    <name type="common">Subterranean clover</name>
    <dbReference type="NCBI Taxonomy" id="3900"/>
    <lineage>
        <taxon>Eukaryota</taxon>
        <taxon>Viridiplantae</taxon>
        <taxon>Streptophyta</taxon>
        <taxon>Embryophyta</taxon>
        <taxon>Tracheophyta</taxon>
        <taxon>Spermatophyta</taxon>
        <taxon>Magnoliopsida</taxon>
        <taxon>eudicotyledons</taxon>
        <taxon>Gunneridae</taxon>
        <taxon>Pentapetalae</taxon>
        <taxon>rosids</taxon>
        <taxon>fabids</taxon>
        <taxon>Fabales</taxon>
        <taxon>Fabaceae</taxon>
        <taxon>Papilionoideae</taxon>
        <taxon>50 kb inversion clade</taxon>
        <taxon>NPAAA clade</taxon>
        <taxon>Hologalegina</taxon>
        <taxon>IRL clade</taxon>
        <taxon>Trifolieae</taxon>
        <taxon>Trifolium</taxon>
    </lineage>
</organism>
<feature type="domain" description="Transcription factor IIIC subunit Tfc1/Sfc1 triple barrel" evidence="7">
    <location>
        <begin position="20"/>
        <end position="142"/>
    </location>
</feature>
<proteinExistence type="predicted"/>
<dbReference type="GO" id="GO:0006384">
    <property type="term" value="P:transcription initiation at RNA polymerase III promoter"/>
    <property type="evidence" value="ECO:0007669"/>
    <property type="project" value="InterPro"/>
</dbReference>
<evidence type="ECO:0000256" key="3">
    <source>
        <dbReference type="ARBA" id="ARBA00023163"/>
    </source>
</evidence>
<dbReference type="EMBL" id="DF974585">
    <property type="protein sequence ID" value="GAU49546.1"/>
    <property type="molecule type" value="Genomic_DNA"/>
</dbReference>
<keyword evidence="3" id="KW-0804">Transcription</keyword>
<feature type="compositionally biased region" description="Basic and acidic residues" evidence="5">
    <location>
        <begin position="466"/>
        <end position="492"/>
    </location>
</feature>
<dbReference type="InterPro" id="IPR040454">
    <property type="entry name" value="TF_IIIC_Tfc1/Sfc1"/>
</dbReference>
<evidence type="ECO:0000259" key="7">
    <source>
        <dbReference type="Pfam" id="PF17682"/>
    </source>
</evidence>
<reference evidence="9" key="1">
    <citation type="journal article" date="2017" name="Front. Plant Sci.">
        <title>Climate Clever Clovers: New Paradigm to Reduce the Environmental Footprint of Ruminants by Breeding Low Methanogenic Forages Utilizing Haplotype Variation.</title>
        <authorList>
            <person name="Kaur P."/>
            <person name="Appels R."/>
            <person name="Bayer P.E."/>
            <person name="Keeble-Gagnere G."/>
            <person name="Wang J."/>
            <person name="Hirakawa H."/>
            <person name="Shirasawa K."/>
            <person name="Vercoe P."/>
            <person name="Stefanova K."/>
            <person name="Durmic Z."/>
            <person name="Nichols P."/>
            <person name="Revell C."/>
            <person name="Isobe S.N."/>
            <person name="Edwards D."/>
            <person name="Erskine W."/>
        </authorList>
    </citation>
    <scope>NUCLEOTIDE SEQUENCE [LARGE SCALE GENOMIC DNA]</scope>
    <source>
        <strain evidence="9">cv. Daliak</strain>
    </source>
</reference>